<proteinExistence type="predicted"/>
<reference evidence="2" key="1">
    <citation type="submission" date="2021-01" db="EMBL/GenBank/DDBJ databases">
        <title>Phytophthora aleatoria, a newly-described species from Pinus radiata is distinct from Phytophthora cactorum isolates based on comparative genomics.</title>
        <authorList>
            <person name="Mcdougal R."/>
            <person name="Panda P."/>
            <person name="Williams N."/>
            <person name="Studholme D.J."/>
        </authorList>
    </citation>
    <scope>NUCLEOTIDE SEQUENCE</scope>
    <source>
        <strain evidence="2">NZFS 4037</strain>
    </source>
</reference>
<feature type="region of interest" description="Disordered" evidence="1">
    <location>
        <begin position="1"/>
        <end position="21"/>
    </location>
</feature>
<dbReference type="Proteomes" id="UP000709295">
    <property type="component" value="Unassembled WGS sequence"/>
</dbReference>
<evidence type="ECO:0000313" key="2">
    <source>
        <dbReference type="EMBL" id="KAG6943652.1"/>
    </source>
</evidence>
<dbReference type="AlphaFoldDB" id="A0A8J5LYI0"/>
<accession>A0A8J5LYI0</accession>
<gene>
    <name evidence="2" type="ORF">JG688_00017500</name>
</gene>
<dbReference type="EMBL" id="JAENGY010002637">
    <property type="protein sequence ID" value="KAG6943652.1"/>
    <property type="molecule type" value="Genomic_DNA"/>
</dbReference>
<name>A0A8J5LYI0_9STRA</name>
<protein>
    <submittedName>
        <fullName evidence="2">Uncharacterized protein</fullName>
    </submittedName>
</protein>
<evidence type="ECO:0000313" key="3">
    <source>
        <dbReference type="Proteomes" id="UP000709295"/>
    </source>
</evidence>
<keyword evidence="3" id="KW-1185">Reference proteome</keyword>
<sequence>MRSTKATMTLKTPKMQRSPMSCWRKTPDALFLNRDRRPVVDPTPLPLVILSVDREGRLAGQAIRMTTILGQARQNLELDRPGPRDPAAQQAVLATITLDLQDPCPVAQDLRHRASIHLDLLGPEPDPPYPVAWVALKAVLRPDRLPLFPSRHPLRIYSSRTLSGPIVTSYQVGPSLVS</sequence>
<evidence type="ECO:0000256" key="1">
    <source>
        <dbReference type="SAM" id="MobiDB-lite"/>
    </source>
</evidence>
<organism evidence="2 3">
    <name type="scientific">Phytophthora aleatoria</name>
    <dbReference type="NCBI Taxonomy" id="2496075"/>
    <lineage>
        <taxon>Eukaryota</taxon>
        <taxon>Sar</taxon>
        <taxon>Stramenopiles</taxon>
        <taxon>Oomycota</taxon>
        <taxon>Peronosporomycetes</taxon>
        <taxon>Peronosporales</taxon>
        <taxon>Peronosporaceae</taxon>
        <taxon>Phytophthora</taxon>
    </lineage>
</organism>
<comment type="caution">
    <text evidence="2">The sequence shown here is derived from an EMBL/GenBank/DDBJ whole genome shotgun (WGS) entry which is preliminary data.</text>
</comment>
<feature type="compositionally biased region" description="Polar residues" evidence="1">
    <location>
        <begin position="1"/>
        <end position="10"/>
    </location>
</feature>